<dbReference type="Proteomes" id="UP000799118">
    <property type="component" value="Unassembled WGS sequence"/>
</dbReference>
<name>A0A6A4ICG7_9AGAR</name>
<dbReference type="AlphaFoldDB" id="A0A6A4ICG7"/>
<keyword evidence="2" id="KW-1185">Reference proteome</keyword>
<dbReference type="PANTHER" id="PTHR38115">
    <property type="entry name" value="LIPOCALIN-LIKE DOMAIN-CONTAINING PROTEIN"/>
    <property type="match status" value="1"/>
</dbReference>
<dbReference type="InterPro" id="IPR053037">
    <property type="entry name" value="Pericyclase_pydY-like"/>
</dbReference>
<evidence type="ECO:0000313" key="1">
    <source>
        <dbReference type="EMBL" id="KAE9408249.1"/>
    </source>
</evidence>
<dbReference type="PANTHER" id="PTHR38115:SF1">
    <property type="entry name" value="LIPOCALIN-LIKE DOMAIN-CONTAINING PROTEIN"/>
    <property type="match status" value="1"/>
</dbReference>
<dbReference type="OrthoDB" id="425354at2759"/>
<reference evidence="1" key="1">
    <citation type="journal article" date="2019" name="Environ. Microbiol.">
        <title>Fungal ecological strategies reflected in gene transcription - a case study of two litter decomposers.</title>
        <authorList>
            <person name="Barbi F."/>
            <person name="Kohler A."/>
            <person name="Barry K."/>
            <person name="Baskaran P."/>
            <person name="Daum C."/>
            <person name="Fauchery L."/>
            <person name="Ihrmark K."/>
            <person name="Kuo A."/>
            <person name="LaButti K."/>
            <person name="Lipzen A."/>
            <person name="Morin E."/>
            <person name="Grigoriev I.V."/>
            <person name="Henrissat B."/>
            <person name="Lindahl B."/>
            <person name="Martin F."/>
        </authorList>
    </citation>
    <scope>NUCLEOTIDE SEQUENCE</scope>
    <source>
        <strain evidence="1">JB14</strain>
    </source>
</reference>
<evidence type="ECO:0000313" key="2">
    <source>
        <dbReference type="Proteomes" id="UP000799118"/>
    </source>
</evidence>
<accession>A0A6A4ICG7</accession>
<evidence type="ECO:0008006" key="3">
    <source>
        <dbReference type="Google" id="ProtNLM"/>
    </source>
</evidence>
<sequence length="184" mass="20488">MAVPANLTTLNMSGKFLMNKSLSDPPEEMLNLQGVGWIKRKAIGSATVKVYMKHSKTDSGVECLSISQEVGGGDPTEPEDKVLDWTEKTKDGKFFGPCVTKSKRVKVEELDEPYLKEGWTADTLEHGCILVYLSSEGKHGWSTKQTWGVGEVDGERRHVRHVCFTGPKGEKLQNRLVYDYLGEP</sequence>
<dbReference type="EMBL" id="ML769392">
    <property type="protein sequence ID" value="KAE9408249.1"/>
    <property type="molecule type" value="Genomic_DNA"/>
</dbReference>
<gene>
    <name evidence="1" type="ORF">BT96DRAFT_986025</name>
</gene>
<proteinExistence type="predicted"/>
<protein>
    <recommendedName>
        <fullName evidence="3">LCCL domain-containing protein</fullName>
    </recommendedName>
</protein>
<organism evidence="1 2">
    <name type="scientific">Gymnopus androsaceus JB14</name>
    <dbReference type="NCBI Taxonomy" id="1447944"/>
    <lineage>
        <taxon>Eukaryota</taxon>
        <taxon>Fungi</taxon>
        <taxon>Dikarya</taxon>
        <taxon>Basidiomycota</taxon>
        <taxon>Agaricomycotina</taxon>
        <taxon>Agaricomycetes</taxon>
        <taxon>Agaricomycetidae</taxon>
        <taxon>Agaricales</taxon>
        <taxon>Marasmiineae</taxon>
        <taxon>Omphalotaceae</taxon>
        <taxon>Gymnopus</taxon>
    </lineage>
</organism>